<comment type="caution">
    <text evidence="1">The sequence shown here is derived from an EMBL/GenBank/DDBJ whole genome shotgun (WGS) entry which is preliminary data.</text>
</comment>
<dbReference type="AlphaFoldDB" id="A0A8J5K5A0"/>
<sequence>MASPVQVSAREAALSEELTRFWESMGRKFERGPSHRTFTPLQRDSSHLSWESLVHPHATKSLTRQKEDGERWAVEEVYETRDVHDTTLEECEIRSCDVCFVDGSCVGDVPAQYRIQGLQPHERPVVGTYVDPAITVGFCYQVRQADSTKLLFKTNDPNPFQGQALRLLSVGMGYGKRITFISSSHNVNNNYFWSDSYPEGYGFRLCVVQEGEKFTLRDANDVPVATVEAMKIMGSQVEVGHHIFNDGGVEKQAKVSLLCKVSFFDETSMDQVLVVKGVAVAVKAKGSRTVATLKKIKECSLGGERGYTLVPGTDASTMIAVVNGEKIGDIPIKYSVKGLLPHEMPVVGTYVDPRILTGFRYRVRATDSKRPMFSGAALTLQAIGRGYGKRLTFASDNLNNNENYFWSDSNPEGYGFSIQAISPGDDFKIISSSGKDLGRARVFRADAPQVEESYNVSSEGHVTKRVRVTVTCDVTFLGEDHTLVVTGTAVVVRRGRVACVQRLEDVALGSQINILFRHTSETILFVRQ</sequence>
<gene>
    <name evidence="1" type="ORF">Hamer_G012466</name>
</gene>
<evidence type="ECO:0000313" key="2">
    <source>
        <dbReference type="Proteomes" id="UP000747542"/>
    </source>
</evidence>
<organism evidence="1 2">
    <name type="scientific">Homarus americanus</name>
    <name type="common">American lobster</name>
    <dbReference type="NCBI Taxonomy" id="6706"/>
    <lineage>
        <taxon>Eukaryota</taxon>
        <taxon>Metazoa</taxon>
        <taxon>Ecdysozoa</taxon>
        <taxon>Arthropoda</taxon>
        <taxon>Crustacea</taxon>
        <taxon>Multicrustacea</taxon>
        <taxon>Malacostraca</taxon>
        <taxon>Eumalacostraca</taxon>
        <taxon>Eucarida</taxon>
        <taxon>Decapoda</taxon>
        <taxon>Pleocyemata</taxon>
        <taxon>Astacidea</taxon>
        <taxon>Nephropoidea</taxon>
        <taxon>Nephropidae</taxon>
        <taxon>Homarus</taxon>
    </lineage>
</organism>
<accession>A0A8J5K5A0</accession>
<reference evidence="1" key="1">
    <citation type="journal article" date="2021" name="Sci. Adv.">
        <title>The American lobster genome reveals insights on longevity, neural, and immune adaptations.</title>
        <authorList>
            <person name="Polinski J.M."/>
            <person name="Zimin A.V."/>
            <person name="Clark K.F."/>
            <person name="Kohn A.B."/>
            <person name="Sadowski N."/>
            <person name="Timp W."/>
            <person name="Ptitsyn A."/>
            <person name="Khanna P."/>
            <person name="Romanova D.Y."/>
            <person name="Williams P."/>
            <person name="Greenwood S.J."/>
            <person name="Moroz L.L."/>
            <person name="Walt D.R."/>
            <person name="Bodnar A.G."/>
        </authorList>
    </citation>
    <scope>NUCLEOTIDE SEQUENCE</scope>
    <source>
        <strain evidence="1">GMGI-L3</strain>
    </source>
</reference>
<dbReference type="Proteomes" id="UP000747542">
    <property type="component" value="Unassembled WGS sequence"/>
</dbReference>
<proteinExistence type="predicted"/>
<keyword evidence="2" id="KW-1185">Reference proteome</keyword>
<name>A0A8J5K5A0_HOMAM</name>
<protein>
    <submittedName>
        <fullName evidence="1">Uncharacterized protein</fullName>
    </submittedName>
</protein>
<evidence type="ECO:0000313" key="1">
    <source>
        <dbReference type="EMBL" id="KAG7170897.1"/>
    </source>
</evidence>
<dbReference type="EMBL" id="JAHLQT010013238">
    <property type="protein sequence ID" value="KAG7170897.1"/>
    <property type="molecule type" value="Genomic_DNA"/>
</dbReference>